<organism evidence="2 3">
    <name type="scientific">Jatropha curcas</name>
    <name type="common">Barbados nut</name>
    <dbReference type="NCBI Taxonomy" id="180498"/>
    <lineage>
        <taxon>Eukaryota</taxon>
        <taxon>Viridiplantae</taxon>
        <taxon>Streptophyta</taxon>
        <taxon>Embryophyta</taxon>
        <taxon>Tracheophyta</taxon>
        <taxon>Spermatophyta</taxon>
        <taxon>Magnoliopsida</taxon>
        <taxon>eudicotyledons</taxon>
        <taxon>Gunneridae</taxon>
        <taxon>Pentapetalae</taxon>
        <taxon>rosids</taxon>
        <taxon>fabids</taxon>
        <taxon>Malpighiales</taxon>
        <taxon>Euphorbiaceae</taxon>
        <taxon>Crotonoideae</taxon>
        <taxon>Jatropheae</taxon>
        <taxon>Jatropha</taxon>
    </lineage>
</organism>
<keyword evidence="3" id="KW-1185">Reference proteome</keyword>
<sequence>MQALKPVRTSIEREDEKTIEREEEPLSPWSIASHRSESGIYVMGILGFKNRINPSCVKDNLMHDLMRNPRFCSLQVCAQ</sequence>
<evidence type="ECO:0000313" key="2">
    <source>
        <dbReference type="EMBL" id="KDP45601.1"/>
    </source>
</evidence>
<feature type="region of interest" description="Disordered" evidence="1">
    <location>
        <begin position="1"/>
        <end position="27"/>
    </location>
</feature>
<evidence type="ECO:0000256" key="1">
    <source>
        <dbReference type="SAM" id="MobiDB-lite"/>
    </source>
</evidence>
<dbReference type="AlphaFoldDB" id="A0A067LAV1"/>
<proteinExistence type="predicted"/>
<name>A0A067LAV1_JATCU</name>
<dbReference type="Proteomes" id="UP000027138">
    <property type="component" value="Unassembled WGS sequence"/>
</dbReference>
<evidence type="ECO:0000313" key="3">
    <source>
        <dbReference type="Proteomes" id="UP000027138"/>
    </source>
</evidence>
<dbReference type="OrthoDB" id="1716493at2759"/>
<protein>
    <submittedName>
        <fullName evidence="2">Uncharacterized protein</fullName>
    </submittedName>
</protein>
<accession>A0A067LAV1</accession>
<dbReference type="EMBL" id="KK914227">
    <property type="protein sequence ID" value="KDP45601.1"/>
    <property type="molecule type" value="Genomic_DNA"/>
</dbReference>
<feature type="compositionally biased region" description="Basic and acidic residues" evidence="1">
    <location>
        <begin position="10"/>
        <end position="20"/>
    </location>
</feature>
<reference evidence="2 3" key="1">
    <citation type="journal article" date="2014" name="PLoS ONE">
        <title>Global Analysis of Gene Expression Profiles in Physic Nut (Jatropha curcas L.) Seedlings Exposed to Salt Stress.</title>
        <authorList>
            <person name="Zhang L."/>
            <person name="Zhang C."/>
            <person name="Wu P."/>
            <person name="Chen Y."/>
            <person name="Li M."/>
            <person name="Jiang H."/>
            <person name="Wu G."/>
        </authorList>
    </citation>
    <scope>NUCLEOTIDE SEQUENCE [LARGE SCALE GENOMIC DNA]</scope>
    <source>
        <strain evidence="3">cv. GZQX0401</strain>
        <tissue evidence="2">Young leaves</tissue>
    </source>
</reference>
<gene>
    <name evidence="2" type="ORF">JCGZ_17208</name>
</gene>